<protein>
    <recommendedName>
        <fullName evidence="4">17 kDa surface antigen</fullName>
    </recommendedName>
</protein>
<dbReference type="Proteomes" id="UP000240996">
    <property type="component" value="Unassembled WGS sequence"/>
</dbReference>
<proteinExistence type="predicted"/>
<dbReference type="AlphaFoldDB" id="A0A2T4YPA0"/>
<keyword evidence="3" id="KW-1185">Reference proteome</keyword>
<reference evidence="2 3" key="1">
    <citation type="submission" date="2018-04" db="EMBL/GenBank/DDBJ databases">
        <title>Genomic Encyclopedia of Type Strains, Phase III (KMG-III): the genomes of soil and plant-associated and newly described type strains.</title>
        <authorList>
            <person name="Whitman W."/>
        </authorList>
    </citation>
    <scope>NUCLEOTIDE SEQUENCE [LARGE SCALE GENOMIC DNA]</scope>
    <source>
        <strain evidence="2 3">NW12</strain>
    </source>
</reference>
<comment type="caution">
    <text evidence="2">The sequence shown here is derived from an EMBL/GenBank/DDBJ whole genome shotgun (WGS) entry which is preliminary data.</text>
</comment>
<accession>A0A2T4YPA0</accession>
<evidence type="ECO:0000256" key="1">
    <source>
        <dbReference type="SAM" id="SignalP"/>
    </source>
</evidence>
<evidence type="ECO:0000313" key="2">
    <source>
        <dbReference type="EMBL" id="PTM45338.1"/>
    </source>
</evidence>
<evidence type="ECO:0008006" key="4">
    <source>
        <dbReference type="Google" id="ProtNLM"/>
    </source>
</evidence>
<name>A0A2T4YPA0_9SPHN</name>
<keyword evidence="1" id="KW-0732">Signal</keyword>
<feature type="chain" id="PRO_5015563876" description="17 kDa surface antigen" evidence="1">
    <location>
        <begin position="24"/>
        <end position="148"/>
    </location>
</feature>
<dbReference type="EMBL" id="PZZN01000002">
    <property type="protein sequence ID" value="PTM45338.1"/>
    <property type="molecule type" value="Genomic_DNA"/>
</dbReference>
<gene>
    <name evidence="2" type="ORF">C8J24_1553</name>
</gene>
<evidence type="ECO:0000313" key="3">
    <source>
        <dbReference type="Proteomes" id="UP000240996"/>
    </source>
</evidence>
<feature type="signal peptide" evidence="1">
    <location>
        <begin position="1"/>
        <end position="23"/>
    </location>
</feature>
<organism evidence="2 3">
    <name type="scientific">Sphingomonas aerolata</name>
    <dbReference type="NCBI Taxonomy" id="185951"/>
    <lineage>
        <taxon>Bacteria</taxon>
        <taxon>Pseudomonadati</taxon>
        <taxon>Pseudomonadota</taxon>
        <taxon>Alphaproteobacteria</taxon>
        <taxon>Sphingomonadales</taxon>
        <taxon>Sphingomonadaceae</taxon>
        <taxon>Sphingomonas</taxon>
    </lineage>
</organism>
<sequence>MRIAATVALVLLGAGLEAGVAGAAAAGAQTIAGGARRDAGDWQRYRAYDHDRPEPGQRGYFADRYFRDGRYYEVRRLSRADRLYRGADGRYYCRREDGTTGLITGGLAGGVLGNIIARGESRLIGTLVDTRGGALPGRSVDRGRIRCR</sequence>